<evidence type="ECO:0000313" key="2">
    <source>
        <dbReference type="Proteomes" id="UP000316798"/>
    </source>
</evidence>
<proteinExistence type="predicted"/>
<name>A0A515D7L1_9BURK</name>
<protein>
    <submittedName>
        <fullName evidence="1">Uncharacterized protein</fullName>
    </submittedName>
</protein>
<evidence type="ECO:0000313" key="1">
    <source>
        <dbReference type="EMBL" id="QDL36402.1"/>
    </source>
</evidence>
<dbReference type="KEGG" id="rhf:EUB48_03130"/>
<dbReference type="EMBL" id="CP035503">
    <property type="protein sequence ID" value="QDL36402.1"/>
    <property type="molecule type" value="Genomic_DNA"/>
</dbReference>
<dbReference type="RefSeq" id="WP_142817573.1">
    <property type="nucleotide sequence ID" value="NZ_CP035503.1"/>
</dbReference>
<keyword evidence="2" id="KW-1185">Reference proteome</keyword>
<dbReference type="Proteomes" id="UP000316798">
    <property type="component" value="Chromosome"/>
</dbReference>
<reference evidence="1 2" key="1">
    <citation type="submission" date="2019-01" db="EMBL/GenBank/DDBJ databases">
        <title>Genomic insights into a novel species Rhodoferax sp.</title>
        <authorList>
            <person name="Jin L."/>
        </authorList>
    </citation>
    <scope>NUCLEOTIDE SEQUENCE [LARGE SCALE GENOMIC DNA]</scope>
    <source>
        <strain evidence="1 2">CHu59-6-5</strain>
    </source>
</reference>
<sequence length="509" mass="55706">MELLQLKLLAGRIRGLLEQSNHPVNHNQSLDLIAALPGLRNWPEVQAFPDRVAGCELDTTSAGRMAFRLKKKFELVFTPQSMLTALSPPGVERIHPVPQIWPGGPAPGVYITTSQDAINALLERYEDATDGALVYAERDGNHWAGSIDLGENGLWSNGLERVPSGTLLVVGPLELDQQSWGDSSSSLERACLHAQASAHRVAVLIRTPTPSAMCEDVRLMIQSAYSEGNDTDAALLGVVTADGEMQRRLPFAQPWPTPAQIRSEVTVDAIPPSAREALKIALSERHAGLLFFGSAIIDEHTAIDLVVSALALTEHAGPAARIMPRNRSTPAKDWLVPDAIKRLPFLPSVESAFAQGYRRMIVDPNYTETELLLEFGKDVLFIAGTYGSDVDEIFMSMLRRGRVKKESDLVTLIIALLGVKPIPTKHGEVVASDLFIGRGIGPALPVKFEDIIRYLQESRVLKWQDEMAHLLDSGEVTVAGIKRTMERNHAVREFLAQRASNRQSAHSAG</sequence>
<organism evidence="1 2">
    <name type="scientific">Rhodoferax sediminis</name>
    <dbReference type="NCBI Taxonomy" id="2509614"/>
    <lineage>
        <taxon>Bacteria</taxon>
        <taxon>Pseudomonadati</taxon>
        <taxon>Pseudomonadota</taxon>
        <taxon>Betaproteobacteria</taxon>
        <taxon>Burkholderiales</taxon>
        <taxon>Comamonadaceae</taxon>
        <taxon>Rhodoferax</taxon>
    </lineage>
</organism>
<accession>A0A515D7L1</accession>
<dbReference type="OrthoDB" id="7060901at2"/>
<gene>
    <name evidence="1" type="ORF">EUB48_03130</name>
</gene>
<dbReference type="AlphaFoldDB" id="A0A515D7L1"/>